<name>A0ABY8LD04_9RHOB</name>
<accession>A0ABY8LD04</accession>
<reference evidence="2 3" key="1">
    <citation type="submission" date="2023-04" db="EMBL/GenBank/DDBJ databases">
        <title>Jannaschia ovalis sp. nov., a marine bacterium isolated from sea tidal flat.</title>
        <authorList>
            <person name="Kwon D.Y."/>
            <person name="Kim J.-J."/>
        </authorList>
    </citation>
    <scope>NUCLEOTIDE SEQUENCE [LARGE SCALE GENOMIC DNA]</scope>
    <source>
        <strain evidence="2 3">GRR-S6-38</strain>
    </source>
</reference>
<organism evidence="2 3">
    <name type="scientific">Jannaschia ovalis</name>
    <dbReference type="NCBI Taxonomy" id="3038773"/>
    <lineage>
        <taxon>Bacteria</taxon>
        <taxon>Pseudomonadati</taxon>
        <taxon>Pseudomonadota</taxon>
        <taxon>Alphaproteobacteria</taxon>
        <taxon>Rhodobacterales</taxon>
        <taxon>Roseobacteraceae</taxon>
        <taxon>Jannaschia</taxon>
    </lineage>
</organism>
<evidence type="ECO:0000313" key="3">
    <source>
        <dbReference type="Proteomes" id="UP001243420"/>
    </source>
</evidence>
<dbReference type="Proteomes" id="UP001243420">
    <property type="component" value="Chromosome"/>
</dbReference>
<dbReference type="RefSeq" id="WP_279964873.1">
    <property type="nucleotide sequence ID" value="NZ_CP122537.1"/>
</dbReference>
<dbReference type="Pfam" id="PF04994">
    <property type="entry name" value="TfoX_C"/>
    <property type="match status" value="1"/>
</dbReference>
<dbReference type="Gene3D" id="1.10.150.20">
    <property type="entry name" value="5' to 3' exonuclease, C-terminal subdomain"/>
    <property type="match status" value="1"/>
</dbReference>
<feature type="domain" description="TfoX C-terminal" evidence="1">
    <location>
        <begin position="7"/>
        <end position="80"/>
    </location>
</feature>
<evidence type="ECO:0000313" key="2">
    <source>
        <dbReference type="EMBL" id="WGH78165.1"/>
    </source>
</evidence>
<keyword evidence="3" id="KW-1185">Reference proteome</keyword>
<sequence>MAGPTPISALPNLGPAMEQAFARADIHSAEALRALGTDAAYARLLAHGHRAHFIAYYVIEMALQGRPWNDCKGEEKSALRLRFDRIKAAATPSPRADIDRFFDEIGLIDPDPRDPGRSEPD</sequence>
<proteinExistence type="predicted"/>
<evidence type="ECO:0000259" key="1">
    <source>
        <dbReference type="Pfam" id="PF04994"/>
    </source>
</evidence>
<dbReference type="InterPro" id="IPR007077">
    <property type="entry name" value="TfoX_C"/>
</dbReference>
<dbReference type="EMBL" id="CP122537">
    <property type="protein sequence ID" value="WGH78165.1"/>
    <property type="molecule type" value="Genomic_DNA"/>
</dbReference>
<protein>
    <submittedName>
        <fullName evidence="2">TfoX/Sxy family protein</fullName>
    </submittedName>
</protein>
<gene>
    <name evidence="2" type="ORF">P8627_14180</name>
</gene>